<evidence type="ECO:0000259" key="1">
    <source>
        <dbReference type="Pfam" id="PF13556"/>
    </source>
</evidence>
<keyword evidence="3" id="KW-1185">Reference proteome</keyword>
<dbReference type="EMBL" id="CP101620">
    <property type="protein sequence ID" value="UTY38394.1"/>
    <property type="molecule type" value="Genomic_DNA"/>
</dbReference>
<proteinExistence type="predicted"/>
<gene>
    <name evidence="2" type="ORF">NMU03_12065</name>
</gene>
<dbReference type="Proteomes" id="UP001060112">
    <property type="component" value="Chromosome"/>
</dbReference>
<organism evidence="2 3">
    <name type="scientific">Allocoprobacillus halotolerans</name>
    <dbReference type="NCBI Taxonomy" id="2944914"/>
    <lineage>
        <taxon>Bacteria</taxon>
        <taxon>Bacillati</taxon>
        <taxon>Bacillota</taxon>
        <taxon>Erysipelotrichia</taxon>
        <taxon>Erysipelotrichales</taxon>
        <taxon>Erysipelotrichaceae</taxon>
        <taxon>Allocoprobacillus</taxon>
    </lineage>
</organism>
<reference evidence="2" key="1">
    <citation type="submission" date="2022-07" db="EMBL/GenBank/DDBJ databases">
        <title>Faecal culturing of patients with breast cancer.</title>
        <authorList>
            <person name="Teng N.M.Y."/>
            <person name="Kiu R."/>
            <person name="Evans R."/>
            <person name="Baker D.J."/>
            <person name="Zenner C."/>
            <person name="Robinson S.D."/>
            <person name="Hall L.J."/>
        </authorList>
    </citation>
    <scope>NUCLEOTIDE SEQUENCE</scope>
    <source>
        <strain evidence="2">LH1062</strain>
    </source>
</reference>
<name>A0ABY5HZE3_9FIRM</name>
<dbReference type="InterPro" id="IPR051448">
    <property type="entry name" value="CdaR-like_regulators"/>
</dbReference>
<evidence type="ECO:0000313" key="3">
    <source>
        <dbReference type="Proteomes" id="UP001060112"/>
    </source>
</evidence>
<feature type="domain" description="PucR C-terminal helix-turn-helix" evidence="1">
    <location>
        <begin position="111"/>
        <end position="166"/>
    </location>
</feature>
<dbReference type="InterPro" id="IPR025736">
    <property type="entry name" value="PucR_C-HTH_dom"/>
</dbReference>
<dbReference type="InterPro" id="IPR042070">
    <property type="entry name" value="PucR_C-HTH_sf"/>
</dbReference>
<dbReference type="PANTHER" id="PTHR33744">
    <property type="entry name" value="CARBOHYDRATE DIACID REGULATOR"/>
    <property type="match status" value="1"/>
</dbReference>
<dbReference type="Gene3D" id="1.10.10.2840">
    <property type="entry name" value="PucR C-terminal helix-turn-helix domain"/>
    <property type="match status" value="1"/>
</dbReference>
<evidence type="ECO:0000313" key="2">
    <source>
        <dbReference type="EMBL" id="UTY38394.1"/>
    </source>
</evidence>
<sequence>MIVNNLLEDVFLKLVHSMYRRAKGRMKVKSLFVGIGTKMKDIRELHLSYQRALSAVSLARMFHQNIMCFDDMGIYQILFSIQDKKILSDMYHRLLDCLIQYDKKHHGELEKTFYYYLKYDGSPQKIAKVTYTHRNTVNYRIDKIKKLLNNDLATFEDKFPYMMAFYIAKMME</sequence>
<protein>
    <submittedName>
        <fullName evidence="2">Helix-turn-helix domain-containing protein</fullName>
    </submittedName>
</protein>
<dbReference type="PANTHER" id="PTHR33744:SF1">
    <property type="entry name" value="DNA-BINDING TRANSCRIPTIONAL ACTIVATOR ADER"/>
    <property type="match status" value="1"/>
</dbReference>
<dbReference type="RefSeq" id="WP_290138686.1">
    <property type="nucleotide sequence ID" value="NZ_CP101620.1"/>
</dbReference>
<dbReference type="Pfam" id="PF13556">
    <property type="entry name" value="HTH_30"/>
    <property type="match status" value="1"/>
</dbReference>
<accession>A0ABY5HZE3</accession>